<dbReference type="GO" id="GO:0005886">
    <property type="term" value="C:plasma membrane"/>
    <property type="evidence" value="ECO:0007669"/>
    <property type="project" value="UniProtKB-SubCell"/>
</dbReference>
<keyword evidence="6 7" id="KW-0472">Membrane</keyword>
<feature type="transmembrane region" description="Helical" evidence="7">
    <location>
        <begin position="105"/>
        <end position="129"/>
    </location>
</feature>
<dbReference type="EMBL" id="CAEZZC010000007">
    <property type="protein sequence ID" value="CAB4748936.1"/>
    <property type="molecule type" value="Genomic_DNA"/>
</dbReference>
<comment type="subcellular location">
    <subcellularLocation>
        <location evidence="1">Cell membrane</location>
        <topology evidence="1">Multi-pass membrane protein</topology>
    </subcellularLocation>
</comment>
<evidence type="ECO:0000256" key="2">
    <source>
        <dbReference type="ARBA" id="ARBA00022475"/>
    </source>
</evidence>
<name>A0A6J7U7G5_9ZZZZ</name>
<dbReference type="AlphaFoldDB" id="A0A6J7U7G5"/>
<organism evidence="12">
    <name type="scientific">freshwater metagenome</name>
    <dbReference type="NCBI Taxonomy" id="449393"/>
    <lineage>
        <taxon>unclassified sequences</taxon>
        <taxon>metagenomes</taxon>
        <taxon>ecological metagenomes</taxon>
    </lineage>
</organism>
<protein>
    <submittedName>
        <fullName evidence="12">Unannotated protein</fullName>
    </submittedName>
</protein>
<feature type="transmembrane region" description="Helical" evidence="7">
    <location>
        <begin position="34"/>
        <end position="64"/>
    </location>
</feature>
<accession>A0A6J7U7G5</accession>
<dbReference type="EMBL" id="CAFBQL010000006">
    <property type="protein sequence ID" value="CAB5060148.1"/>
    <property type="molecule type" value="Genomic_DNA"/>
</dbReference>
<evidence type="ECO:0000256" key="5">
    <source>
        <dbReference type="ARBA" id="ARBA00022989"/>
    </source>
</evidence>
<proteinExistence type="predicted"/>
<evidence type="ECO:0000313" key="8">
    <source>
        <dbReference type="EMBL" id="CAB4657903.1"/>
    </source>
</evidence>
<feature type="transmembrane region" description="Helical" evidence="7">
    <location>
        <begin position="141"/>
        <end position="159"/>
    </location>
</feature>
<evidence type="ECO:0000256" key="3">
    <source>
        <dbReference type="ARBA" id="ARBA00022692"/>
    </source>
</evidence>
<keyword evidence="2" id="KW-1003">Cell membrane</keyword>
<keyword evidence="3 7" id="KW-0812">Transmembrane</keyword>
<gene>
    <name evidence="8" type="ORF">UFOPK2289_00258</name>
    <name evidence="9" type="ORF">UFOPK2822_00688</name>
    <name evidence="10" type="ORF">UFOPK3346_01230</name>
    <name evidence="11" type="ORF">UFOPK3670_00937</name>
    <name evidence="12" type="ORF">UFOPK4308_00985</name>
</gene>
<evidence type="ECO:0000313" key="12">
    <source>
        <dbReference type="EMBL" id="CAB5060148.1"/>
    </source>
</evidence>
<evidence type="ECO:0000256" key="1">
    <source>
        <dbReference type="ARBA" id="ARBA00004651"/>
    </source>
</evidence>
<sequence length="173" mass="18543">MYSRQVSLSSGVLLFVFLLQETLFSQTHLPFGGFSLFLIFTFTWAALSSPEVGAACGFGAGFLLDLMSSSKGPMGQWTLVLIIVSFSIAFMRYGDDSLRANPLGLVFSVAIATVLALAGYMAIGALLGLDFGTAGGNVRIILGNGVWTLAITPFLLPLISKLHRTIFETREHA</sequence>
<keyword evidence="4" id="KW-0133">Cell shape</keyword>
<keyword evidence="5 7" id="KW-1133">Transmembrane helix</keyword>
<reference evidence="12" key="1">
    <citation type="submission" date="2020-05" db="EMBL/GenBank/DDBJ databases">
        <authorList>
            <person name="Chiriac C."/>
            <person name="Salcher M."/>
            <person name="Ghai R."/>
            <person name="Kavagutti S V."/>
        </authorList>
    </citation>
    <scope>NUCLEOTIDE SEQUENCE</scope>
</reference>
<evidence type="ECO:0000256" key="6">
    <source>
        <dbReference type="ARBA" id="ARBA00023136"/>
    </source>
</evidence>
<evidence type="ECO:0000256" key="7">
    <source>
        <dbReference type="SAM" id="Phobius"/>
    </source>
</evidence>
<evidence type="ECO:0000256" key="4">
    <source>
        <dbReference type="ARBA" id="ARBA00022960"/>
    </source>
</evidence>
<evidence type="ECO:0000313" key="9">
    <source>
        <dbReference type="EMBL" id="CAB4748936.1"/>
    </source>
</evidence>
<dbReference type="EMBL" id="CAFBMV010000006">
    <property type="protein sequence ID" value="CAB4925492.1"/>
    <property type="molecule type" value="Genomic_DNA"/>
</dbReference>
<dbReference type="GO" id="GO:0008360">
    <property type="term" value="P:regulation of cell shape"/>
    <property type="evidence" value="ECO:0007669"/>
    <property type="project" value="UniProtKB-KW"/>
</dbReference>
<dbReference type="InterPro" id="IPR007227">
    <property type="entry name" value="Cell_shape_determining_MreD"/>
</dbReference>
<feature type="transmembrane region" description="Helical" evidence="7">
    <location>
        <begin position="76"/>
        <end position="93"/>
    </location>
</feature>
<dbReference type="EMBL" id="CAFBLE010000013">
    <property type="protein sequence ID" value="CAB4874395.1"/>
    <property type="molecule type" value="Genomic_DNA"/>
</dbReference>
<dbReference type="NCBIfam" id="TIGR03426">
    <property type="entry name" value="shape_MreD"/>
    <property type="match status" value="1"/>
</dbReference>
<evidence type="ECO:0000313" key="11">
    <source>
        <dbReference type="EMBL" id="CAB4925492.1"/>
    </source>
</evidence>
<evidence type="ECO:0000313" key="10">
    <source>
        <dbReference type="EMBL" id="CAB4874395.1"/>
    </source>
</evidence>
<dbReference type="EMBL" id="CAEZWT010000004">
    <property type="protein sequence ID" value="CAB4657903.1"/>
    <property type="molecule type" value="Genomic_DNA"/>
</dbReference>